<dbReference type="Gene3D" id="3.30.465.10">
    <property type="match status" value="1"/>
</dbReference>
<keyword evidence="2" id="KW-0274">FAD</keyword>
<dbReference type="AlphaFoldDB" id="A0A173W7V4"/>
<dbReference type="InterPro" id="IPR016166">
    <property type="entry name" value="FAD-bd_PCMH"/>
</dbReference>
<dbReference type="Pfam" id="PF03450">
    <property type="entry name" value="CO_deh_flav_C"/>
    <property type="match status" value="1"/>
</dbReference>
<feature type="domain" description="FAD-binding PCMH-type" evidence="4">
    <location>
        <begin position="1"/>
        <end position="176"/>
    </location>
</feature>
<dbReference type="InterPro" id="IPR016167">
    <property type="entry name" value="FAD-bd_PCMH_sub1"/>
</dbReference>
<dbReference type="Gene3D" id="3.30.43.10">
    <property type="entry name" value="Uridine Diphospho-n-acetylenolpyruvylglucosamine Reductase, domain 2"/>
    <property type="match status" value="1"/>
</dbReference>
<dbReference type="SUPFAM" id="SSF55447">
    <property type="entry name" value="CO dehydrogenase flavoprotein C-terminal domain-like"/>
    <property type="match status" value="1"/>
</dbReference>
<dbReference type="OrthoDB" id="9789842at2"/>
<name>A0A173W7V4_9CLOT</name>
<dbReference type="InterPro" id="IPR036683">
    <property type="entry name" value="CO_DH_flav_C_dom_sf"/>
</dbReference>
<dbReference type="GO" id="GO:0071949">
    <property type="term" value="F:FAD binding"/>
    <property type="evidence" value="ECO:0007669"/>
    <property type="project" value="InterPro"/>
</dbReference>
<dbReference type="InterPro" id="IPR005107">
    <property type="entry name" value="CO_DH_flav_C"/>
</dbReference>
<dbReference type="Proteomes" id="UP000095558">
    <property type="component" value="Unassembled WGS sequence"/>
</dbReference>
<evidence type="ECO:0000313" key="5">
    <source>
        <dbReference type="EMBL" id="CUO66377.1"/>
    </source>
</evidence>
<dbReference type="PANTHER" id="PTHR42659:SF9">
    <property type="entry name" value="XANTHINE DEHYDROGENASE FAD-BINDING SUBUNIT XDHB-RELATED"/>
    <property type="match status" value="1"/>
</dbReference>
<proteinExistence type="predicted"/>
<sequence>MFDINELKEAETLEEALKLLNENNNFKIICGGTDILIKLRHGKMESVNLLSIRNIDCLKGIKLLEDNTISIGAVTNFSEIFRNEIINEKIPILSEAAVSMGGPQIRNIATIGGNICNGAVSADSVPALFALNALLKLKSVNGERIVEIRDFYNGPGKVKIDKNEILTEVLIKEKEYINKQGKYIKFTNRNALDISMLGVAIVCEENKGEINDLRIALGVAAPIPLRCIKAEAYGIGKKYSESVINNIATIAMNESSPRNSWRGSKDYRLHLIKTLIKKIMKENFIYNEVNFCE</sequence>
<dbReference type="GO" id="GO:0050138">
    <property type="term" value="F:nicotinate dehydrogenase activity"/>
    <property type="evidence" value="ECO:0007669"/>
    <property type="project" value="UniProtKB-EC"/>
</dbReference>
<dbReference type="FunFam" id="3.30.465.10:FF:000017">
    <property type="entry name" value="Xanthine dehydrogenase, FAD binding subunit"/>
    <property type="match status" value="1"/>
</dbReference>
<dbReference type="EC" id="1.17.1.5" evidence="5"/>
<evidence type="ECO:0000256" key="1">
    <source>
        <dbReference type="ARBA" id="ARBA00022630"/>
    </source>
</evidence>
<dbReference type="Pfam" id="PF00941">
    <property type="entry name" value="FAD_binding_5"/>
    <property type="match status" value="1"/>
</dbReference>
<dbReference type="SMART" id="SM01092">
    <property type="entry name" value="CO_deh_flav_C"/>
    <property type="match status" value="1"/>
</dbReference>
<dbReference type="PANTHER" id="PTHR42659">
    <property type="entry name" value="XANTHINE DEHYDROGENASE SUBUNIT C-RELATED"/>
    <property type="match status" value="1"/>
</dbReference>
<reference evidence="5 6" key="1">
    <citation type="submission" date="2015-09" db="EMBL/GenBank/DDBJ databases">
        <authorList>
            <consortium name="Pathogen Informatics"/>
        </authorList>
    </citation>
    <scope>NUCLEOTIDE SEQUENCE [LARGE SCALE GENOMIC DNA]</scope>
    <source>
        <strain evidence="5 6">2789STDY5834855</strain>
    </source>
</reference>
<dbReference type="GO" id="GO:0002197">
    <property type="term" value="C:xanthine dehydrogenase complex"/>
    <property type="evidence" value="ECO:0007669"/>
    <property type="project" value="InterPro"/>
</dbReference>
<organism evidence="5 6">
    <name type="scientific">Clostridium disporicum</name>
    <dbReference type="NCBI Taxonomy" id="84024"/>
    <lineage>
        <taxon>Bacteria</taxon>
        <taxon>Bacillati</taxon>
        <taxon>Bacillota</taxon>
        <taxon>Clostridia</taxon>
        <taxon>Eubacteriales</taxon>
        <taxon>Clostridiaceae</taxon>
        <taxon>Clostridium</taxon>
    </lineage>
</organism>
<evidence type="ECO:0000259" key="4">
    <source>
        <dbReference type="PROSITE" id="PS51387"/>
    </source>
</evidence>
<gene>
    <name evidence="5" type="primary">ndhF_1</name>
    <name evidence="5" type="ORF">ERS852470_02991</name>
</gene>
<evidence type="ECO:0000313" key="6">
    <source>
        <dbReference type="Proteomes" id="UP000095558"/>
    </source>
</evidence>
<dbReference type="InterPro" id="IPR036318">
    <property type="entry name" value="FAD-bd_PCMH-like_sf"/>
</dbReference>
<dbReference type="InterPro" id="IPR050031">
    <property type="entry name" value="XdhB_XDHase"/>
</dbReference>
<protein>
    <submittedName>
        <fullName evidence="5">Xanthine dehydrogenase subunit XdhB</fullName>
        <ecNumber evidence="5">1.17.1.5</ecNumber>
    </submittedName>
</protein>
<dbReference type="Gene3D" id="3.30.390.50">
    <property type="entry name" value="CO dehydrogenase flavoprotein, C-terminal domain"/>
    <property type="match status" value="1"/>
</dbReference>
<dbReference type="NCBIfam" id="NF043083">
    <property type="entry name" value="XdhB_XDHase"/>
    <property type="match status" value="1"/>
</dbReference>
<dbReference type="GO" id="GO:0004854">
    <property type="term" value="F:xanthine dehydrogenase activity"/>
    <property type="evidence" value="ECO:0007669"/>
    <property type="project" value="InterPro"/>
</dbReference>
<accession>A0A173W7V4</accession>
<dbReference type="EMBL" id="CYZV01000038">
    <property type="protein sequence ID" value="CUO66377.1"/>
    <property type="molecule type" value="Genomic_DNA"/>
</dbReference>
<dbReference type="PROSITE" id="PS51387">
    <property type="entry name" value="FAD_PCMH"/>
    <property type="match status" value="1"/>
</dbReference>
<evidence type="ECO:0000256" key="3">
    <source>
        <dbReference type="ARBA" id="ARBA00023002"/>
    </source>
</evidence>
<keyword evidence="1" id="KW-0285">Flavoprotein</keyword>
<dbReference type="SUPFAM" id="SSF56176">
    <property type="entry name" value="FAD-binding/transporter-associated domain-like"/>
    <property type="match status" value="1"/>
</dbReference>
<evidence type="ECO:0000256" key="2">
    <source>
        <dbReference type="ARBA" id="ARBA00022827"/>
    </source>
</evidence>
<keyword evidence="3 5" id="KW-0560">Oxidoreductase</keyword>
<dbReference type="NCBIfam" id="NF007427">
    <property type="entry name" value="PRK09971.1"/>
    <property type="match status" value="1"/>
</dbReference>
<dbReference type="InterPro" id="IPR051312">
    <property type="entry name" value="Diverse_Substr_Oxidored"/>
</dbReference>
<dbReference type="GeneID" id="83012079"/>
<dbReference type="InterPro" id="IPR002346">
    <property type="entry name" value="Mopterin_DH_FAD-bd"/>
</dbReference>
<dbReference type="InterPro" id="IPR016169">
    <property type="entry name" value="FAD-bd_PCMH_sub2"/>
</dbReference>
<dbReference type="RefSeq" id="WP_042398631.1">
    <property type="nucleotide sequence ID" value="NZ_CYYT01000001.1"/>
</dbReference>